<evidence type="ECO:0000256" key="3">
    <source>
        <dbReference type="ARBA" id="ARBA00022729"/>
    </source>
</evidence>
<evidence type="ECO:0000259" key="7">
    <source>
        <dbReference type="PROSITE" id="PS50847"/>
    </source>
</evidence>
<dbReference type="EMBL" id="AZGC01000054">
    <property type="protein sequence ID" value="KRL92539.1"/>
    <property type="molecule type" value="Genomic_DNA"/>
</dbReference>
<evidence type="ECO:0000256" key="4">
    <source>
        <dbReference type="ARBA" id="ARBA00023088"/>
    </source>
</evidence>
<feature type="compositionally biased region" description="Polar residues" evidence="6">
    <location>
        <begin position="755"/>
        <end position="808"/>
    </location>
</feature>
<dbReference type="Pfam" id="PF00746">
    <property type="entry name" value="Gram_pos_anchor"/>
    <property type="match status" value="1"/>
</dbReference>
<dbReference type="AlphaFoldDB" id="A0A0R1URM2"/>
<comment type="caution">
    <text evidence="8">The sequence shown here is derived from an EMBL/GenBank/DDBJ whole genome shotgun (WGS) entry which is preliminary data.</text>
</comment>
<evidence type="ECO:0000313" key="8">
    <source>
        <dbReference type="EMBL" id="KRL92539.1"/>
    </source>
</evidence>
<accession>A0A0R1URM2</accession>
<dbReference type="NCBIfam" id="TIGR04320">
    <property type="entry name" value="Surf_Exclu_PgrA"/>
    <property type="match status" value="1"/>
</dbReference>
<sequence length="834" mass="90341">MTQAEVTAKQATPEAIDAAKKQVVAQENKVNLANDSVTNAAKQVSPKELNQAQQDQLVAQKSVDNQKNQLSSATEYVNDAKQKVAAASDQVQRLQKEVDQVNAGSYQVASEQAQKSLSDAQAKLQQAQQALNDAEQKQSQLNQSLQANQQVLDKAKDDKANADQQVTSANEKLSAAKQALQVAQKSLPSLAGIPVVKVTPSYTEAYKQATKTLDAGWTTPTIDPNSEAGQRLAAASKEVEQQDGFNTNPAQGGDGMGYEFLGFDDQRNGKFRVTMVGYQPTEQDLNTTLSIDSMTKDQQRELSQFAALILNQVRSQMGLPLLTVNDAALDITQHEASLVEEAKWHDSNAINQANQYGQDKYGLHGRETLVFVYDRNYNGFSIPSTTAKFTMADIKTLTYYGIVGMLFSDEGQSFGHTTSLLAYMPTTDHQYYFGVALDKFGNIHQTVYASLPNLVWTDNSTLSGVDSVLPHDLGNSYDSDYDALKQQATTAQHELATKQAQVDQAQATLTSAQAKQQQANDQVANAQATLDTITKQLNQANDKVKGANHQVDVAQDSVKQAQVAKQQADNNLKQLDNSRQSKVEALIVAKEVLKQAQAQLADAQAKQNTEEQKLADAKNKLQVATEQVQQAQINYDAAVLQATKQAQQKLLQANSDLQAAKAQLAKLRQANDNLTVANQAVTAAELKLATAKEGLQAANDQLSITTQSYDEAVKALQVALAKLKVAQQNVEAHLAKPGETTPEVEPAKPAETKSETQQVKQAEQQLATKHQTVTLSAKQQVKNSHHVATNKEQATAKANQLPQTGNEPSSELSLLGVAVVAALGTLGFAKKRKN</sequence>
<reference evidence="8 9" key="1">
    <citation type="journal article" date="2015" name="Genome Announc.">
        <title>Expanding the biotechnology potential of lactobacilli through comparative genomics of 213 strains and associated genera.</title>
        <authorList>
            <person name="Sun Z."/>
            <person name="Harris H.M."/>
            <person name="McCann A."/>
            <person name="Guo C."/>
            <person name="Argimon S."/>
            <person name="Zhang W."/>
            <person name="Yang X."/>
            <person name="Jeffery I.B."/>
            <person name="Cooney J.C."/>
            <person name="Kagawa T.F."/>
            <person name="Liu W."/>
            <person name="Song Y."/>
            <person name="Salvetti E."/>
            <person name="Wrobel A."/>
            <person name="Rasinkangas P."/>
            <person name="Parkhill J."/>
            <person name="Rea M.C."/>
            <person name="O'Sullivan O."/>
            <person name="Ritari J."/>
            <person name="Douillard F.P."/>
            <person name="Paul Ross R."/>
            <person name="Yang R."/>
            <person name="Briner A.E."/>
            <person name="Felis G.E."/>
            <person name="de Vos W.M."/>
            <person name="Barrangou R."/>
            <person name="Klaenhammer T.R."/>
            <person name="Caufield P.W."/>
            <person name="Cui Y."/>
            <person name="Zhang H."/>
            <person name="O'Toole P.W."/>
        </authorList>
    </citation>
    <scope>NUCLEOTIDE SEQUENCE [LARGE SCALE GENOMIC DNA]</scope>
    <source>
        <strain evidence="8 9">DSM 18793</strain>
    </source>
</reference>
<feature type="coiled-coil region" evidence="5">
    <location>
        <begin position="481"/>
        <end position="729"/>
    </location>
</feature>
<dbReference type="PANTHER" id="PTHR23164">
    <property type="entry name" value="EARLY ENDOSOME ANTIGEN 1"/>
    <property type="match status" value="1"/>
</dbReference>
<proteinExistence type="predicted"/>
<evidence type="ECO:0000256" key="6">
    <source>
        <dbReference type="SAM" id="MobiDB-lite"/>
    </source>
</evidence>
<dbReference type="PANTHER" id="PTHR23164:SF30">
    <property type="entry name" value="EARLY ENDOSOME ANTIGEN 1"/>
    <property type="match status" value="1"/>
</dbReference>
<evidence type="ECO:0000256" key="1">
    <source>
        <dbReference type="ARBA" id="ARBA00022512"/>
    </source>
</evidence>
<dbReference type="Proteomes" id="UP000051084">
    <property type="component" value="Unassembled WGS sequence"/>
</dbReference>
<dbReference type="RefSeq" id="WP_054653271.1">
    <property type="nucleotide sequence ID" value="NZ_AZGC01000054.1"/>
</dbReference>
<evidence type="ECO:0000313" key="9">
    <source>
        <dbReference type="Proteomes" id="UP000051084"/>
    </source>
</evidence>
<evidence type="ECO:0000256" key="5">
    <source>
        <dbReference type="SAM" id="Coils"/>
    </source>
</evidence>
<gene>
    <name evidence="8" type="ORF">FC21_GL000259</name>
</gene>
<dbReference type="OrthoDB" id="2275800at2"/>
<dbReference type="NCBIfam" id="TIGR01167">
    <property type="entry name" value="LPXTG_anchor"/>
    <property type="match status" value="1"/>
</dbReference>
<evidence type="ECO:0000256" key="2">
    <source>
        <dbReference type="ARBA" id="ARBA00022525"/>
    </source>
</evidence>
<protein>
    <recommendedName>
        <fullName evidence="7">Gram-positive cocci surface proteins LPxTG domain-containing protein</fullName>
    </recommendedName>
</protein>
<keyword evidence="4" id="KW-0572">Peptidoglycan-anchor</keyword>
<keyword evidence="9" id="KW-1185">Reference proteome</keyword>
<organism evidence="8 9">
    <name type="scientific">Limosilactobacillus equigenerosi DSM 18793 = JCM 14505</name>
    <dbReference type="NCBI Taxonomy" id="1423742"/>
    <lineage>
        <taxon>Bacteria</taxon>
        <taxon>Bacillati</taxon>
        <taxon>Bacillota</taxon>
        <taxon>Bacilli</taxon>
        <taxon>Lactobacillales</taxon>
        <taxon>Lactobacillaceae</taxon>
        <taxon>Limosilactobacillus</taxon>
    </lineage>
</organism>
<feature type="domain" description="Gram-positive cocci surface proteins LPxTG" evidence="7">
    <location>
        <begin position="801"/>
        <end position="834"/>
    </location>
</feature>
<keyword evidence="1" id="KW-0134">Cell wall</keyword>
<dbReference type="InterPro" id="IPR027607">
    <property type="entry name" value="Surf_Exclu_SEC10/PgrA"/>
</dbReference>
<name>A0A0R1URM2_9LACO</name>
<dbReference type="PATRIC" id="fig|1423742.4.peg.273"/>
<feature type="compositionally biased region" description="Basic and acidic residues" evidence="6">
    <location>
        <begin position="745"/>
        <end position="754"/>
    </location>
</feature>
<feature type="coiled-coil region" evidence="5">
    <location>
        <begin position="63"/>
        <end position="186"/>
    </location>
</feature>
<dbReference type="STRING" id="417373.GCA_001570685_00886"/>
<dbReference type="InterPro" id="IPR019931">
    <property type="entry name" value="LPXTG_anchor"/>
</dbReference>
<dbReference type="PROSITE" id="PS50847">
    <property type="entry name" value="GRAM_POS_ANCHORING"/>
    <property type="match status" value="1"/>
</dbReference>
<keyword evidence="2" id="KW-0964">Secreted</keyword>
<dbReference type="SUPFAM" id="SSF57997">
    <property type="entry name" value="Tropomyosin"/>
    <property type="match status" value="2"/>
</dbReference>
<keyword evidence="5" id="KW-0175">Coiled coil</keyword>
<feature type="region of interest" description="Disordered" evidence="6">
    <location>
        <begin position="733"/>
        <end position="810"/>
    </location>
</feature>
<dbReference type="Gene3D" id="1.10.287.620">
    <property type="entry name" value="Helix Hairpins"/>
    <property type="match status" value="2"/>
</dbReference>
<keyword evidence="3" id="KW-0732">Signal</keyword>